<evidence type="ECO:0000256" key="12">
    <source>
        <dbReference type="ARBA" id="ARBA00023136"/>
    </source>
</evidence>
<dbReference type="InterPro" id="IPR008431">
    <property type="entry name" value="CNPase"/>
</dbReference>
<name>A0A1S3HX74_LINAN</name>
<feature type="domain" description="Cyclic nucleotide phosphodiesterase catalytic" evidence="17">
    <location>
        <begin position="396"/>
        <end position="473"/>
    </location>
</feature>
<dbReference type="RefSeq" id="XP_013390647.1">
    <property type="nucleotide sequence ID" value="XM_013535193.2"/>
</dbReference>
<evidence type="ECO:0000256" key="10">
    <source>
        <dbReference type="ARBA" id="ARBA00022801"/>
    </source>
</evidence>
<organism evidence="18 19">
    <name type="scientific">Lingula anatina</name>
    <name type="common">Brachiopod</name>
    <name type="synonym">Lingula unguis</name>
    <dbReference type="NCBI Taxonomy" id="7574"/>
    <lineage>
        <taxon>Eukaryota</taxon>
        <taxon>Metazoa</taxon>
        <taxon>Spiralia</taxon>
        <taxon>Lophotrochozoa</taxon>
        <taxon>Brachiopoda</taxon>
        <taxon>Linguliformea</taxon>
        <taxon>Lingulata</taxon>
        <taxon>Lingulida</taxon>
        <taxon>Linguloidea</taxon>
        <taxon>Lingulidae</taxon>
        <taxon>Lingula</taxon>
    </lineage>
</organism>
<comment type="function">
    <text evidence="15">Catalyzes the formation of 2'-nucleotide products from 2',3'-cyclic substrates. May participate in RNA metabolism in the myelinating cell, CNP is the third most abundant protein in central nervous system myelin.</text>
</comment>
<dbReference type="GO" id="GO:0004113">
    <property type="term" value="F:2',3'-cyclic-nucleotide 3'-phosphodiesterase activity"/>
    <property type="evidence" value="ECO:0007669"/>
    <property type="project" value="UniProtKB-EC"/>
</dbReference>
<dbReference type="PANTHER" id="PTHR10156">
    <property type="entry name" value="2',3'-CYCLIC-NUCLEOTIDE 3'-PHOSPHODIESTERASE"/>
    <property type="match status" value="1"/>
</dbReference>
<gene>
    <name evidence="19" type="primary">LOC106159031</name>
</gene>
<dbReference type="InParanoid" id="A0A1S3HX74"/>
<evidence type="ECO:0000256" key="11">
    <source>
        <dbReference type="ARBA" id="ARBA00022884"/>
    </source>
</evidence>
<dbReference type="Proteomes" id="UP000085678">
    <property type="component" value="Unplaced"/>
</dbReference>
<evidence type="ECO:0000256" key="3">
    <source>
        <dbReference type="ARBA" id="ARBA00004635"/>
    </source>
</evidence>
<evidence type="ECO:0000256" key="15">
    <source>
        <dbReference type="ARBA" id="ARBA00045937"/>
    </source>
</evidence>
<sequence>MFRAAGCYEEVRCKQSKDRWCSFLVMRKKKSKKKKKQQHDESTNFPFLQDADTIAYIKRSQVVFIMRGVAGSGKTTLAKLIKKKYKHSVCCTSDDFFMHGSVYMFDISLLNEAHAACQQKALDALASGAPVVIIDSTNLKQRKTQQYVELAHKFNYHVILVTPKTLWNKDKNELFKKNTHNVPLDAIEHMLEDFEDMIPLYYAWFLNYPDSEMILQQGMSVYQECFTKVDQFRECIKNNIGFGENRGSARNYYSREGFAGGNKLHCTAKFCGKGKVPGSGDYARSDIVQQSMNRSSSLEIIGIVLTPKTLTARVRLSKEQLKLWGNEDDLKRDKDDGALETLMSKLTVLDSSKSSSQKAKKPQAEKQKPRQHGGPKTEDLKKAASRRTFSAYNVSSGYGSKAHITIGCAKGYSPVQAGSDLVEMISMEPEILGNSAVQAIQISVGKAVYFGDGRCMVYFREPLRVHSMFGGYY</sequence>
<dbReference type="SUPFAM" id="SSF55144">
    <property type="entry name" value="LigT-like"/>
    <property type="match status" value="1"/>
</dbReference>
<dbReference type="Gene3D" id="3.90.1740.10">
    <property type="entry name" value="2',3'-cyclic nucleotide 3'-phosphodiesterase superfamily"/>
    <property type="match status" value="1"/>
</dbReference>
<keyword evidence="14" id="KW-0636">Prenylation</keyword>
<evidence type="ECO:0000256" key="9">
    <source>
        <dbReference type="ARBA" id="ARBA00022553"/>
    </source>
</evidence>
<evidence type="ECO:0000256" key="13">
    <source>
        <dbReference type="ARBA" id="ARBA00023288"/>
    </source>
</evidence>
<dbReference type="InterPro" id="IPR009097">
    <property type="entry name" value="Cyclic_Pdiesterase"/>
</dbReference>
<proteinExistence type="inferred from homology"/>
<keyword evidence="9" id="KW-0597">Phosphoprotein</keyword>
<keyword evidence="12" id="KW-0472">Membrane</keyword>
<protein>
    <recommendedName>
        <fullName evidence="7">2',3'-cyclic-nucleotide 3'-phosphodiesterase</fullName>
        <ecNumber evidence="6">3.1.4.37</ecNumber>
    </recommendedName>
</protein>
<evidence type="ECO:0000256" key="1">
    <source>
        <dbReference type="ARBA" id="ARBA00000610"/>
    </source>
</evidence>
<evidence type="ECO:0000256" key="2">
    <source>
        <dbReference type="ARBA" id="ARBA00004223"/>
    </source>
</evidence>
<dbReference type="Pfam" id="PF05881">
    <property type="entry name" value="CNPase"/>
    <property type="match status" value="2"/>
</dbReference>
<evidence type="ECO:0000256" key="4">
    <source>
        <dbReference type="ARBA" id="ARBA00008662"/>
    </source>
</evidence>
<comment type="similarity">
    <text evidence="4">Belongs to the 2H phosphoesterase superfamily. CNPase family.</text>
</comment>
<evidence type="ECO:0000313" key="19">
    <source>
        <dbReference type="RefSeq" id="XP_013390647.1"/>
    </source>
</evidence>
<evidence type="ECO:0000256" key="8">
    <source>
        <dbReference type="ARBA" id="ARBA00022481"/>
    </source>
</evidence>
<dbReference type="KEGG" id="lak:106159031"/>
<comment type="catalytic activity">
    <reaction evidence="1">
        <text>a nucleoside 2',3'-cyclic phosphate + H2O = a nucleoside 2'-phosphate + H(+)</text>
        <dbReference type="Rhea" id="RHEA:14489"/>
        <dbReference type="ChEBI" id="CHEBI:15377"/>
        <dbReference type="ChEBI" id="CHEBI:15378"/>
        <dbReference type="ChEBI" id="CHEBI:66954"/>
        <dbReference type="ChEBI" id="CHEBI:78552"/>
        <dbReference type="EC" id="3.1.4.37"/>
    </reaction>
</comment>
<evidence type="ECO:0000256" key="16">
    <source>
        <dbReference type="SAM" id="MobiDB-lite"/>
    </source>
</evidence>
<dbReference type="GeneID" id="106159031"/>
<keyword evidence="10" id="KW-0378">Hydrolase</keyword>
<dbReference type="EC" id="3.1.4.37" evidence="6"/>
<dbReference type="Gene3D" id="3.40.50.300">
    <property type="entry name" value="P-loop containing nucleotide triphosphate hydrolases"/>
    <property type="match status" value="1"/>
</dbReference>
<comment type="subcellular location">
    <subcellularLocation>
        <location evidence="2">Melanosome</location>
    </subcellularLocation>
    <subcellularLocation>
        <location evidence="3">Membrane</location>
        <topology evidence="3">Lipid-anchor</topology>
    </subcellularLocation>
</comment>
<evidence type="ECO:0000313" key="18">
    <source>
        <dbReference type="Proteomes" id="UP000085678"/>
    </source>
</evidence>
<dbReference type="AlphaFoldDB" id="A0A1S3HX74"/>
<keyword evidence="11" id="KW-0694">RNA-binding</keyword>
<dbReference type="GO" id="GO:0003723">
    <property type="term" value="F:RNA binding"/>
    <property type="evidence" value="ECO:0007669"/>
    <property type="project" value="UniProtKB-KW"/>
</dbReference>
<dbReference type="GO" id="GO:0016020">
    <property type="term" value="C:membrane"/>
    <property type="evidence" value="ECO:0007669"/>
    <property type="project" value="UniProtKB-SubCell"/>
</dbReference>
<dbReference type="Pfam" id="PF13671">
    <property type="entry name" value="AAA_33"/>
    <property type="match status" value="1"/>
</dbReference>
<evidence type="ECO:0000256" key="6">
    <source>
        <dbReference type="ARBA" id="ARBA00012317"/>
    </source>
</evidence>
<comment type="subunit">
    <text evidence="5">Exists as monomers and homodimers.</text>
</comment>
<feature type="region of interest" description="Disordered" evidence="16">
    <location>
        <begin position="349"/>
        <end position="383"/>
    </location>
</feature>
<dbReference type="SUPFAM" id="SSF52540">
    <property type="entry name" value="P-loop containing nucleoside triphosphate hydrolases"/>
    <property type="match status" value="1"/>
</dbReference>
<dbReference type="InterPro" id="IPR047325">
    <property type="entry name" value="CNPase_cat"/>
</dbReference>
<dbReference type="OrthoDB" id="3231855at2759"/>
<reference evidence="19" key="1">
    <citation type="submission" date="2025-08" db="UniProtKB">
        <authorList>
            <consortium name="RefSeq"/>
        </authorList>
    </citation>
    <scope>IDENTIFICATION</scope>
    <source>
        <tissue evidence="19">Gonads</tissue>
    </source>
</reference>
<evidence type="ECO:0000259" key="17">
    <source>
        <dbReference type="Pfam" id="PF05881"/>
    </source>
</evidence>
<dbReference type="PANTHER" id="PTHR10156:SF0">
    <property type="entry name" value="2',3'-CYCLIC-NUCLEOTIDE 3'-PHOSPHODIESTERASE"/>
    <property type="match status" value="1"/>
</dbReference>
<evidence type="ECO:0000256" key="5">
    <source>
        <dbReference type="ARBA" id="ARBA00011781"/>
    </source>
</evidence>
<dbReference type="STRING" id="7574.A0A1S3HX74"/>
<dbReference type="GO" id="GO:0009214">
    <property type="term" value="P:cyclic nucleotide catabolic process"/>
    <property type="evidence" value="ECO:0007669"/>
    <property type="project" value="InterPro"/>
</dbReference>
<evidence type="ECO:0000256" key="7">
    <source>
        <dbReference type="ARBA" id="ARBA00014478"/>
    </source>
</evidence>
<keyword evidence="18" id="KW-1185">Reference proteome</keyword>
<dbReference type="InterPro" id="IPR027417">
    <property type="entry name" value="P-loop_NTPase"/>
</dbReference>
<feature type="domain" description="Cyclic nucleotide phosphodiesterase catalytic" evidence="17">
    <location>
        <begin position="198"/>
        <end position="329"/>
    </location>
</feature>
<keyword evidence="8" id="KW-0488">Methylation</keyword>
<accession>A0A1S3HX74</accession>
<dbReference type="GO" id="GO:0005737">
    <property type="term" value="C:cytoplasm"/>
    <property type="evidence" value="ECO:0007669"/>
    <property type="project" value="TreeGrafter"/>
</dbReference>
<keyword evidence="13" id="KW-0449">Lipoprotein</keyword>
<evidence type="ECO:0000256" key="14">
    <source>
        <dbReference type="ARBA" id="ARBA00023289"/>
    </source>
</evidence>